<sequence>MASTGDDTDGDYASGLDSYDDVLPFHREDDIGWRMDLSEEEEIIQSSKKLWKMVDTVDETKATVGLALGTSWEQAKDEMEFFRDKMEQKTGSRRPKLREIIHLIFGPPSTVFRAFVAEGIFQDTEHATFIRFLTTFFMSCCYQLSTKQLFDKDSRIKMDGAMTKEEYTTTWNRIGAASTPSMEDRNKNLTPPGLVPFWVKLEVAFNAYSREIFVEGQQSDSSEIATQRCFRGAITPLAAPGTAPGDLLHVRTGQDRGYTNASLLHNYFMKSGAKITAGTVRRQHCIPMTYCQKLLKGDKRIDIPKTGPKTFFTMETTSHGRKLYCFAFRSGTGGIKPKDGVTLGISTEFGAVPEWELVLENPRDLQWYDGATPLSVEEKIRKCFNNLPRDSTDADSKKLSDEFVQRLRGLPVTALNTTQGTPEWFLLRRFSLTSSTTDRAIAVCTGEEDWLEHPDSWKTIKDCLAGIQEPQEEPEVPILQLPPHVQEADEEKEEEKVEQEEAKEEAKEEEPVAVAVEEVTLETLLSDATLAAKINNDEEDEVVMTVVEMQSVLRELGHDLSKAKDLVRKEAADRKTFEAWLTVSHKLKKYWFKKLSDLTRIAEGLEIDTTVALASRNKRDAIRKAINEHLLANPDAVIDVEEVVPRARQKADTSKLSDKLKLQHSVIRAGYLEPLSAVATKYTRRGHQLECHIMRDCLKEHAVDATESPLKLTAACSAPLVMSRSHNFARDSIDFIAMVADGTLIGVEIKARLGKKKDQQETQHVDQIRRLLGQDRTPRQRRVKYFEVDASSAEYATMVGNKHEAVQVLHHAFVYGFDCILLLVGDTCGEVMYGVFITVSAALREAYGHVLSDIYNNTLSWIHDRNEETKPIDEQLKAVLDQIVVNAAAIDNHSFRMDLALWRDVDRNIDKPIPRLARVIPLVFSFWNAIKGGSDATTNLLWHCNYSVPSKENQSIAVARMLSLSAVHVHRLLQLSTAKEDLSFYPSLKRYRDSASERRPFKKSLNMMIGEMTNKRARAVSPQTPPREQGTGRATRSQANIQRLDLPMLATGRTPHRNVAAKIIKFEQEQASGKIDAKSSVVVDRTRNCPGFPIFRVGADGSINGSGSRGRCAHCGCQTHCWCLHCKRWLCDGLSKKAEQQTDFKPHIVVNADSDKPLYGQSSCFFVHHYGNQQKALERFSADAMKKLAP</sequence>
<gene>
    <name evidence="2" type="ORF">SEMRO_16_G011570.1</name>
</gene>
<dbReference type="Proteomes" id="UP001153069">
    <property type="component" value="Unassembled WGS sequence"/>
</dbReference>
<proteinExistence type="predicted"/>
<comment type="caution">
    <text evidence="2">The sequence shown here is derived from an EMBL/GenBank/DDBJ whole genome shotgun (WGS) entry which is preliminary data.</text>
</comment>
<accession>A0A9N8DAH0</accession>
<dbReference type="OrthoDB" id="56174at2759"/>
<feature type="compositionally biased region" description="Acidic residues" evidence="1">
    <location>
        <begin position="488"/>
        <end position="503"/>
    </location>
</feature>
<organism evidence="2 3">
    <name type="scientific">Seminavis robusta</name>
    <dbReference type="NCBI Taxonomy" id="568900"/>
    <lineage>
        <taxon>Eukaryota</taxon>
        <taxon>Sar</taxon>
        <taxon>Stramenopiles</taxon>
        <taxon>Ochrophyta</taxon>
        <taxon>Bacillariophyta</taxon>
        <taxon>Bacillariophyceae</taxon>
        <taxon>Bacillariophycidae</taxon>
        <taxon>Naviculales</taxon>
        <taxon>Naviculaceae</taxon>
        <taxon>Seminavis</taxon>
    </lineage>
</organism>
<protein>
    <submittedName>
        <fullName evidence="2">Uncharacterized protein</fullName>
    </submittedName>
</protein>
<dbReference type="AlphaFoldDB" id="A0A9N8DAH0"/>
<evidence type="ECO:0000313" key="2">
    <source>
        <dbReference type="EMBL" id="CAB9497204.1"/>
    </source>
</evidence>
<name>A0A9N8DAH0_9STRA</name>
<dbReference type="EMBL" id="CAICTM010000016">
    <property type="protein sequence ID" value="CAB9497204.1"/>
    <property type="molecule type" value="Genomic_DNA"/>
</dbReference>
<evidence type="ECO:0000313" key="3">
    <source>
        <dbReference type="Proteomes" id="UP001153069"/>
    </source>
</evidence>
<feature type="region of interest" description="Disordered" evidence="1">
    <location>
        <begin position="1016"/>
        <end position="1040"/>
    </location>
</feature>
<reference evidence="2" key="1">
    <citation type="submission" date="2020-06" db="EMBL/GenBank/DDBJ databases">
        <authorList>
            <consortium name="Plant Systems Biology data submission"/>
        </authorList>
    </citation>
    <scope>NUCLEOTIDE SEQUENCE</scope>
    <source>
        <strain evidence="2">D6</strain>
    </source>
</reference>
<feature type="region of interest" description="Disordered" evidence="1">
    <location>
        <begin position="484"/>
        <end position="512"/>
    </location>
</feature>
<keyword evidence="3" id="KW-1185">Reference proteome</keyword>
<evidence type="ECO:0000256" key="1">
    <source>
        <dbReference type="SAM" id="MobiDB-lite"/>
    </source>
</evidence>